<keyword evidence="1" id="KW-0732">Signal</keyword>
<evidence type="ECO:0000256" key="1">
    <source>
        <dbReference type="SAM" id="SignalP"/>
    </source>
</evidence>
<name>A0A6J5ANP8_9BURK</name>
<dbReference type="EMBL" id="CADIJR010000044">
    <property type="protein sequence ID" value="CAB3677060.1"/>
    <property type="molecule type" value="Genomic_DNA"/>
</dbReference>
<dbReference type="Pfam" id="PF16747">
    <property type="entry name" value="Adhesin_E"/>
    <property type="match status" value="1"/>
</dbReference>
<keyword evidence="4" id="KW-1185">Reference proteome</keyword>
<dbReference type="RefSeq" id="WP_054430579.1">
    <property type="nucleotide sequence ID" value="NZ_CADIJR010000044.1"/>
</dbReference>
<feature type="signal peptide" evidence="1">
    <location>
        <begin position="1"/>
        <end position="23"/>
    </location>
</feature>
<dbReference type="AlphaFoldDB" id="A0A6J5ANP8"/>
<sequence>MTARQAQLTLVLAVLGGPAWAQAGSAEPATPADTCAVVTVRQGDPVPPDACAVSIAPATPDTGGIVFGGAPAWQPLAPQSMPGVFYDRDSIVQLTERPLVMLATVAWFYAQPRVSEANGQPYGSVTQPVTINCSNNTYTITETQHYAGPNATGELVESLPVAGISNAPVARDPVQRQLRSVICPAGKSSRK</sequence>
<evidence type="ECO:0000313" key="3">
    <source>
        <dbReference type="EMBL" id="CAB3677060.1"/>
    </source>
</evidence>
<gene>
    <name evidence="3" type="ORF">LMG26845_04064</name>
</gene>
<reference evidence="3 4" key="1">
    <citation type="submission" date="2020-04" db="EMBL/GenBank/DDBJ databases">
        <authorList>
            <person name="De Canck E."/>
        </authorList>
    </citation>
    <scope>NUCLEOTIDE SEQUENCE [LARGE SCALE GENOMIC DNA]</scope>
    <source>
        <strain evidence="3 4">LMG 26845</strain>
    </source>
</reference>
<evidence type="ECO:0000313" key="4">
    <source>
        <dbReference type="Proteomes" id="UP000507979"/>
    </source>
</evidence>
<dbReference type="InterPro" id="IPR031939">
    <property type="entry name" value="Adhesin_E-like"/>
</dbReference>
<protein>
    <recommendedName>
        <fullName evidence="2">Surface-adhesin protein E-like domain-containing protein</fullName>
    </recommendedName>
</protein>
<evidence type="ECO:0000259" key="2">
    <source>
        <dbReference type="Pfam" id="PF16747"/>
    </source>
</evidence>
<proteinExistence type="predicted"/>
<organism evidence="3 4">
    <name type="scientific">Achromobacter insuavis</name>
    <dbReference type="NCBI Taxonomy" id="1287735"/>
    <lineage>
        <taxon>Bacteria</taxon>
        <taxon>Pseudomonadati</taxon>
        <taxon>Pseudomonadota</taxon>
        <taxon>Betaproteobacteria</taxon>
        <taxon>Burkholderiales</taxon>
        <taxon>Alcaligenaceae</taxon>
        <taxon>Achromobacter</taxon>
    </lineage>
</organism>
<accession>A0A6J5ANP8</accession>
<dbReference type="Proteomes" id="UP000507979">
    <property type="component" value="Unassembled WGS sequence"/>
</dbReference>
<feature type="domain" description="Surface-adhesin protein E-like" evidence="2">
    <location>
        <begin position="73"/>
        <end position="183"/>
    </location>
</feature>
<feature type="chain" id="PRO_5027117254" description="Surface-adhesin protein E-like domain-containing protein" evidence="1">
    <location>
        <begin position="24"/>
        <end position="191"/>
    </location>
</feature>
<dbReference type="GeneID" id="92899937"/>